<dbReference type="InterPro" id="IPR000834">
    <property type="entry name" value="Peptidase_M14"/>
</dbReference>
<dbReference type="Gene3D" id="3.40.630.10">
    <property type="entry name" value="Zn peptidases"/>
    <property type="match status" value="1"/>
</dbReference>
<evidence type="ECO:0000313" key="9">
    <source>
        <dbReference type="EMBL" id="PEN14750.1"/>
    </source>
</evidence>
<keyword evidence="4" id="KW-0378">Hydrolase</keyword>
<dbReference type="AlphaFoldDB" id="A0A2A8D1J4"/>
<dbReference type="EMBL" id="PDEQ01000001">
    <property type="protein sequence ID" value="PEN14750.1"/>
    <property type="molecule type" value="Genomic_DNA"/>
</dbReference>
<keyword evidence="10" id="KW-1185">Reference proteome</keyword>
<keyword evidence="3" id="KW-0645">Protease</keyword>
<evidence type="ECO:0000256" key="3">
    <source>
        <dbReference type="ARBA" id="ARBA00022670"/>
    </source>
</evidence>
<keyword evidence="5" id="KW-0862">Zinc</keyword>
<comment type="caution">
    <text evidence="7">Lacks conserved residue(s) required for the propagation of feature annotation.</text>
</comment>
<protein>
    <submittedName>
        <fullName evidence="9">Peptidase M14</fullName>
    </submittedName>
</protein>
<evidence type="ECO:0000256" key="6">
    <source>
        <dbReference type="ARBA" id="ARBA00023049"/>
    </source>
</evidence>
<proteinExistence type="inferred from homology"/>
<gene>
    <name evidence="9" type="ORF">CRI94_00180</name>
</gene>
<dbReference type="PROSITE" id="PS52035">
    <property type="entry name" value="PEPTIDASE_M14"/>
    <property type="match status" value="1"/>
</dbReference>
<dbReference type="GO" id="GO:0005615">
    <property type="term" value="C:extracellular space"/>
    <property type="evidence" value="ECO:0007669"/>
    <property type="project" value="TreeGrafter"/>
</dbReference>
<evidence type="ECO:0000256" key="2">
    <source>
        <dbReference type="ARBA" id="ARBA00005988"/>
    </source>
</evidence>
<evidence type="ECO:0000256" key="4">
    <source>
        <dbReference type="ARBA" id="ARBA00022801"/>
    </source>
</evidence>
<evidence type="ECO:0000256" key="7">
    <source>
        <dbReference type="PROSITE-ProRule" id="PRU01379"/>
    </source>
</evidence>
<comment type="similarity">
    <text evidence="2 7">Belongs to the peptidase M14 family.</text>
</comment>
<dbReference type="OrthoDB" id="4499135at2"/>
<dbReference type="SMART" id="SM00631">
    <property type="entry name" value="Zn_pept"/>
    <property type="match status" value="1"/>
</dbReference>
<feature type="domain" description="Peptidase M14" evidence="8">
    <location>
        <begin position="20"/>
        <end position="291"/>
    </location>
</feature>
<dbReference type="PANTHER" id="PTHR11705">
    <property type="entry name" value="PROTEASE FAMILY M14 CARBOXYPEPTIDASE A,B"/>
    <property type="match status" value="1"/>
</dbReference>
<sequence length="363" mass="40395">MPGTACTRFDLTSCATTSPTFRTSDAVRSKLEEACEARPSIAQFETIGTSEEGRPIAGVVLGKGPQTVSIVAGNHADEPVGPETLRSLVVSVLENPDAFEGLLEQFTFRIVPHTNPDGEARNRPWIEAWPDMQAYLRHVERDLPGRDLEFGFPSMRPENEAVASFLELHAPFALHASLHGMSVSEGALLLINRPWAYRSEKLQKEYRKAAIDAGLRMHDHNRKGEKGFFWIAPGYQTTPRGEAMRSYFRSIGDPDMADRFHDSSMEMVMGWGGDPLCLVTELPLWVLVDGPAEEPPPTNPHRPMRYEAFREQFADLRHQDLTQSDASPSDLLGDFELEPLDPAVAMRLQLTVLSLALETVAED</sequence>
<comment type="cofactor">
    <cofactor evidence="1">
        <name>Zn(2+)</name>
        <dbReference type="ChEBI" id="CHEBI:29105"/>
    </cofactor>
</comment>
<reference evidence="9 10" key="1">
    <citation type="submission" date="2017-10" db="EMBL/GenBank/DDBJ databases">
        <title>Draft genome of Longibacter Salinarum.</title>
        <authorList>
            <person name="Goh K.M."/>
            <person name="Shamsir M.S."/>
            <person name="Lim S.W."/>
        </authorList>
    </citation>
    <scope>NUCLEOTIDE SEQUENCE [LARGE SCALE GENOMIC DNA]</scope>
    <source>
        <strain evidence="9 10">KCTC 52045</strain>
    </source>
</reference>
<dbReference type="PANTHER" id="PTHR11705:SF143">
    <property type="entry name" value="SLL0236 PROTEIN"/>
    <property type="match status" value="1"/>
</dbReference>
<dbReference type="SUPFAM" id="SSF53187">
    <property type="entry name" value="Zn-dependent exopeptidases"/>
    <property type="match status" value="1"/>
</dbReference>
<organism evidence="9 10">
    <name type="scientific">Longibacter salinarum</name>
    <dbReference type="NCBI Taxonomy" id="1850348"/>
    <lineage>
        <taxon>Bacteria</taxon>
        <taxon>Pseudomonadati</taxon>
        <taxon>Rhodothermota</taxon>
        <taxon>Rhodothermia</taxon>
        <taxon>Rhodothermales</taxon>
        <taxon>Salisaetaceae</taxon>
        <taxon>Longibacter</taxon>
    </lineage>
</organism>
<keyword evidence="6" id="KW-0482">Metalloprotease</keyword>
<name>A0A2A8D1J4_9BACT</name>
<dbReference type="GO" id="GO:0008270">
    <property type="term" value="F:zinc ion binding"/>
    <property type="evidence" value="ECO:0007669"/>
    <property type="project" value="InterPro"/>
</dbReference>
<evidence type="ECO:0000259" key="8">
    <source>
        <dbReference type="PROSITE" id="PS52035"/>
    </source>
</evidence>
<dbReference type="Pfam" id="PF00246">
    <property type="entry name" value="Peptidase_M14"/>
    <property type="match status" value="1"/>
</dbReference>
<evidence type="ECO:0000313" key="10">
    <source>
        <dbReference type="Proteomes" id="UP000220102"/>
    </source>
</evidence>
<dbReference type="Proteomes" id="UP000220102">
    <property type="component" value="Unassembled WGS sequence"/>
</dbReference>
<accession>A0A2A8D1J4</accession>
<comment type="caution">
    <text evidence="9">The sequence shown here is derived from an EMBL/GenBank/DDBJ whole genome shotgun (WGS) entry which is preliminary data.</text>
</comment>
<dbReference type="GO" id="GO:0006508">
    <property type="term" value="P:proteolysis"/>
    <property type="evidence" value="ECO:0007669"/>
    <property type="project" value="UniProtKB-KW"/>
</dbReference>
<evidence type="ECO:0000256" key="5">
    <source>
        <dbReference type="ARBA" id="ARBA00022833"/>
    </source>
</evidence>
<evidence type="ECO:0000256" key="1">
    <source>
        <dbReference type="ARBA" id="ARBA00001947"/>
    </source>
</evidence>
<dbReference type="GO" id="GO:0004181">
    <property type="term" value="F:metallocarboxypeptidase activity"/>
    <property type="evidence" value="ECO:0007669"/>
    <property type="project" value="InterPro"/>
</dbReference>